<dbReference type="AlphaFoldDB" id="A0A915TZJ8"/>
<feature type="transmembrane region" description="Helical" evidence="7">
    <location>
        <begin position="6"/>
        <end position="29"/>
    </location>
</feature>
<evidence type="ECO:0000256" key="7">
    <source>
        <dbReference type="SAM" id="Phobius"/>
    </source>
</evidence>
<feature type="domain" description="Bacterial sugar transferase" evidence="8">
    <location>
        <begin position="168"/>
        <end position="350"/>
    </location>
</feature>
<sequence>MVISTAVFWTSYWVICGILLGWRLLYYMILKKRLFSRPIIMIGTGKIASEIAREIEGRADSGYKIASFIGNSLPHCNPNQVSVLPQASHLLPLCYAHEAKRIIVALDDRRGTMPIEQLLECKLQGIVIEEGITFYESITGKILVENVNPAWLIFSEGFQKSRIRYLVKRVLDIVLSVVGLTVSLPVTIPIAILIKLESPGPVFYLQERVGEKGRVFKVIKFRSMRQDAEKNGAVWARQNDSRVTRVGGFIRKVRIDEIPQMWNVLKGEMSFVGPRPERPMFVERLTESIPYYSLRHSVKPGITGWAQVCYPYGASEEDALRKLEYDLYYIKNLSIFIDLLVIFRTIKTVLFQKGSR</sequence>
<comment type="similarity">
    <text evidence="2">Belongs to the bacterial sugar transferase family.</text>
</comment>
<dbReference type="GO" id="GO:0009242">
    <property type="term" value="P:colanic acid biosynthetic process"/>
    <property type="evidence" value="ECO:0007669"/>
    <property type="project" value="TreeGrafter"/>
</dbReference>
<dbReference type="KEGG" id="ddu:GF1_05750"/>
<dbReference type="PANTHER" id="PTHR30576">
    <property type="entry name" value="COLANIC BIOSYNTHESIS UDP-GLUCOSE LIPID CARRIER TRANSFERASE"/>
    <property type="match status" value="1"/>
</dbReference>
<dbReference type="GO" id="GO:0089702">
    <property type="term" value="F:undecaprenyl-phosphate glucose phosphotransferase activity"/>
    <property type="evidence" value="ECO:0007669"/>
    <property type="project" value="TreeGrafter"/>
</dbReference>
<evidence type="ECO:0000256" key="4">
    <source>
        <dbReference type="ARBA" id="ARBA00022692"/>
    </source>
</evidence>
<gene>
    <name evidence="9" type="ORF">GF1_05750</name>
</gene>
<keyword evidence="10" id="KW-1185">Reference proteome</keyword>
<evidence type="ECO:0000259" key="8">
    <source>
        <dbReference type="Pfam" id="PF02397"/>
    </source>
</evidence>
<evidence type="ECO:0000313" key="9">
    <source>
        <dbReference type="EMBL" id="BCO08199.1"/>
    </source>
</evidence>
<evidence type="ECO:0000256" key="2">
    <source>
        <dbReference type="ARBA" id="ARBA00006464"/>
    </source>
</evidence>
<accession>A0A915TZJ8</accession>
<reference evidence="9" key="1">
    <citation type="submission" date="2020-12" db="EMBL/GenBank/DDBJ databases">
        <title>Desulfobium dissulfuricans gen. nov., sp. nov., a novel mesophilic, sulfate-reducing bacterium isolated from a deep-sea hydrothermal vent.</title>
        <authorList>
            <person name="Hashimoto Y."/>
            <person name="Tame A."/>
            <person name="Sawayama S."/>
            <person name="Miyazaki J."/>
            <person name="Takai K."/>
            <person name="Nakagawa S."/>
        </authorList>
    </citation>
    <scope>NUCLEOTIDE SEQUENCE</scope>
    <source>
        <strain evidence="9">GF1</strain>
    </source>
</reference>
<dbReference type="PANTHER" id="PTHR30576:SF21">
    <property type="entry name" value="UDP-GLUCOSE:UNDECAPRENYL-PHOSPHATE GLUCOSE-1-PHOSPHATE TRANSFERASE"/>
    <property type="match status" value="1"/>
</dbReference>
<evidence type="ECO:0000256" key="3">
    <source>
        <dbReference type="ARBA" id="ARBA00022679"/>
    </source>
</evidence>
<dbReference type="InterPro" id="IPR017464">
    <property type="entry name" value="Sugar_tfrase_EpsB_2"/>
</dbReference>
<keyword evidence="3" id="KW-0808">Transferase</keyword>
<keyword evidence="6 7" id="KW-0472">Membrane</keyword>
<protein>
    <recommendedName>
        <fullName evidence="8">Bacterial sugar transferase domain-containing protein</fullName>
    </recommendedName>
</protein>
<keyword evidence="4 7" id="KW-0812">Transmembrane</keyword>
<dbReference type="InterPro" id="IPR003362">
    <property type="entry name" value="Bact_transf"/>
</dbReference>
<organism evidence="9 10">
    <name type="scientific">Desulfolithobacter dissulfuricans</name>
    <dbReference type="NCBI Taxonomy" id="2795293"/>
    <lineage>
        <taxon>Bacteria</taxon>
        <taxon>Pseudomonadati</taxon>
        <taxon>Thermodesulfobacteriota</taxon>
        <taxon>Desulfobulbia</taxon>
        <taxon>Desulfobulbales</taxon>
        <taxon>Desulfobulbaceae</taxon>
        <taxon>Desulfolithobacter</taxon>
    </lineage>
</organism>
<dbReference type="NCBIfam" id="TIGR03025">
    <property type="entry name" value="EPS_sugtrans"/>
    <property type="match status" value="1"/>
</dbReference>
<comment type="subcellular location">
    <subcellularLocation>
        <location evidence="1">Membrane</location>
        <topology evidence="1">Multi-pass membrane protein</topology>
    </subcellularLocation>
</comment>
<evidence type="ECO:0000256" key="6">
    <source>
        <dbReference type="ARBA" id="ARBA00023136"/>
    </source>
</evidence>
<dbReference type="NCBIfam" id="TIGR03013">
    <property type="entry name" value="EpsB_2"/>
    <property type="match status" value="1"/>
</dbReference>
<evidence type="ECO:0000313" key="10">
    <source>
        <dbReference type="Proteomes" id="UP001063350"/>
    </source>
</evidence>
<dbReference type="GO" id="GO:0016020">
    <property type="term" value="C:membrane"/>
    <property type="evidence" value="ECO:0007669"/>
    <property type="project" value="UniProtKB-SubCell"/>
</dbReference>
<evidence type="ECO:0000256" key="1">
    <source>
        <dbReference type="ARBA" id="ARBA00004141"/>
    </source>
</evidence>
<dbReference type="Gene3D" id="3.40.50.720">
    <property type="entry name" value="NAD(P)-binding Rossmann-like Domain"/>
    <property type="match status" value="1"/>
</dbReference>
<evidence type="ECO:0000256" key="5">
    <source>
        <dbReference type="ARBA" id="ARBA00022989"/>
    </source>
</evidence>
<proteinExistence type="inferred from homology"/>
<dbReference type="InterPro" id="IPR017475">
    <property type="entry name" value="EPS_sugar_tfrase"/>
</dbReference>
<dbReference type="Pfam" id="PF02397">
    <property type="entry name" value="Bac_transf"/>
    <property type="match status" value="1"/>
</dbReference>
<dbReference type="RefSeq" id="WP_267928115.1">
    <property type="nucleotide sequence ID" value="NZ_AP024233.1"/>
</dbReference>
<feature type="transmembrane region" description="Helical" evidence="7">
    <location>
        <begin position="170"/>
        <end position="194"/>
    </location>
</feature>
<dbReference type="Proteomes" id="UP001063350">
    <property type="component" value="Chromosome"/>
</dbReference>
<keyword evidence="5 7" id="KW-1133">Transmembrane helix</keyword>
<dbReference type="EMBL" id="AP024233">
    <property type="protein sequence ID" value="BCO08199.1"/>
    <property type="molecule type" value="Genomic_DNA"/>
</dbReference>
<name>A0A915TZJ8_9BACT</name>